<dbReference type="InterPro" id="IPR058240">
    <property type="entry name" value="rSAM_sf"/>
</dbReference>
<dbReference type="GO" id="GO:0046872">
    <property type="term" value="F:metal ion binding"/>
    <property type="evidence" value="ECO:0007669"/>
    <property type="project" value="UniProtKB-KW"/>
</dbReference>
<evidence type="ECO:0000256" key="2">
    <source>
        <dbReference type="ARBA" id="ARBA00022691"/>
    </source>
</evidence>
<evidence type="ECO:0000256" key="5">
    <source>
        <dbReference type="ARBA" id="ARBA00023014"/>
    </source>
</evidence>
<comment type="caution">
    <text evidence="7">The sequence shown here is derived from an EMBL/GenBank/DDBJ whole genome shotgun (WGS) entry which is preliminary data.</text>
</comment>
<dbReference type="SUPFAM" id="SSF102114">
    <property type="entry name" value="Radical SAM enzymes"/>
    <property type="match status" value="1"/>
</dbReference>
<comment type="cofactor">
    <cofactor evidence="1">
        <name>[4Fe-4S] cluster</name>
        <dbReference type="ChEBI" id="CHEBI:49883"/>
    </cofactor>
</comment>
<keyword evidence="4" id="KW-0408">Iron</keyword>
<dbReference type="CDD" id="cd01335">
    <property type="entry name" value="Radical_SAM"/>
    <property type="match status" value="1"/>
</dbReference>
<dbReference type="PANTHER" id="PTHR43273">
    <property type="entry name" value="ANAEROBIC SULFATASE-MATURATING ENZYME HOMOLOG ASLB-RELATED"/>
    <property type="match status" value="1"/>
</dbReference>
<sequence length="372" mass="41549">MFFHLILTDECNLWCRYCRGRAFDSLPGAGGACAIDESLPSELSYDLGELYSFLAQDPSACITFYGGEPLIRADLVRKIMDHAPVSRFMVQTNGLLLDSVGQDYLNRMETILVSLDGPETLTDQNRGTGTYRKVISQVQTLIRGGYRGELIARMTVTDMTDIRSAVRYLASNDDIPFPSIHWQLDADFSTDPEMRNFSSWLTTSYNPGIRQLVRAWVGIMEREGRVPRWYPFLQTTEDLLQDRASPLRCGAGYANYTIMTDGHIGPCPAMIGMRDYYVGHIRTGNPLSLPTVRGSCSCEGCTISGFCGGRCLYADTLRPWPPEKRALICGAVRNLHDALTGALPGIRRLLRTGRIALEDFSHTRYNGCEIIP</sequence>
<name>A0A0W8F480_9ZZZZ</name>
<dbReference type="Gene3D" id="3.20.20.70">
    <property type="entry name" value="Aldolase class I"/>
    <property type="match status" value="1"/>
</dbReference>
<dbReference type="InterPro" id="IPR007197">
    <property type="entry name" value="rSAM"/>
</dbReference>
<dbReference type="PANTHER" id="PTHR43273:SF2">
    <property type="entry name" value="RADICAL SAM CORE DOMAIN-CONTAINING PROTEIN"/>
    <property type="match status" value="1"/>
</dbReference>
<evidence type="ECO:0000256" key="1">
    <source>
        <dbReference type="ARBA" id="ARBA00001966"/>
    </source>
</evidence>
<dbReference type="GO" id="GO:0051536">
    <property type="term" value="F:iron-sulfur cluster binding"/>
    <property type="evidence" value="ECO:0007669"/>
    <property type="project" value="UniProtKB-KW"/>
</dbReference>
<dbReference type="AlphaFoldDB" id="A0A0W8F480"/>
<proteinExistence type="predicted"/>
<reference evidence="7" key="1">
    <citation type="journal article" date="2015" name="Proc. Natl. Acad. Sci. U.S.A.">
        <title>Networks of energetic and metabolic interactions define dynamics in microbial communities.</title>
        <authorList>
            <person name="Embree M."/>
            <person name="Liu J.K."/>
            <person name="Al-Bassam M.M."/>
            <person name="Zengler K."/>
        </authorList>
    </citation>
    <scope>NUCLEOTIDE SEQUENCE</scope>
</reference>
<dbReference type="GO" id="GO:0016491">
    <property type="term" value="F:oxidoreductase activity"/>
    <property type="evidence" value="ECO:0007669"/>
    <property type="project" value="InterPro"/>
</dbReference>
<dbReference type="InterPro" id="IPR013785">
    <property type="entry name" value="Aldolase_TIM"/>
</dbReference>
<dbReference type="InterPro" id="IPR023867">
    <property type="entry name" value="Sulphatase_maturase_rSAM"/>
</dbReference>
<accession>A0A0W8F480</accession>
<dbReference type="InterPro" id="IPR023819">
    <property type="entry name" value="Pep-mod_rSAM_AF0577"/>
</dbReference>
<gene>
    <name evidence="7" type="ORF">ASZ90_014616</name>
</gene>
<dbReference type="SFLD" id="SFLDG01104">
    <property type="entry name" value="Uncharacterised_Radical_SAM_Su"/>
    <property type="match status" value="1"/>
</dbReference>
<dbReference type="SFLD" id="SFLDS00029">
    <property type="entry name" value="Radical_SAM"/>
    <property type="match status" value="1"/>
</dbReference>
<dbReference type="InterPro" id="IPR023885">
    <property type="entry name" value="4Fe4S-binding_SPASM_dom"/>
</dbReference>
<dbReference type="SFLD" id="SFLDG01067">
    <property type="entry name" value="SPASM/twitch_domain_containing"/>
    <property type="match status" value="1"/>
</dbReference>
<evidence type="ECO:0000256" key="3">
    <source>
        <dbReference type="ARBA" id="ARBA00022723"/>
    </source>
</evidence>
<dbReference type="EMBL" id="LNQE01001537">
    <property type="protein sequence ID" value="KUG15696.1"/>
    <property type="molecule type" value="Genomic_DNA"/>
</dbReference>
<feature type="domain" description="Radical SAM core" evidence="6">
    <location>
        <begin position="6"/>
        <end position="154"/>
    </location>
</feature>
<evidence type="ECO:0000259" key="6">
    <source>
        <dbReference type="Pfam" id="PF04055"/>
    </source>
</evidence>
<protein>
    <submittedName>
        <fullName evidence="7">Radical sam domain protein</fullName>
    </submittedName>
</protein>
<dbReference type="NCBIfam" id="TIGR04084">
    <property type="entry name" value="rSAM_AF0577"/>
    <property type="match status" value="1"/>
</dbReference>
<organism evidence="7">
    <name type="scientific">hydrocarbon metagenome</name>
    <dbReference type="NCBI Taxonomy" id="938273"/>
    <lineage>
        <taxon>unclassified sequences</taxon>
        <taxon>metagenomes</taxon>
        <taxon>ecological metagenomes</taxon>
    </lineage>
</organism>
<evidence type="ECO:0000313" key="7">
    <source>
        <dbReference type="EMBL" id="KUG15696.1"/>
    </source>
</evidence>
<keyword evidence="3" id="KW-0479">Metal-binding</keyword>
<dbReference type="NCBIfam" id="TIGR04085">
    <property type="entry name" value="rSAM_more_4Fe4S"/>
    <property type="match status" value="1"/>
</dbReference>
<keyword evidence="5" id="KW-0411">Iron-sulfur</keyword>
<evidence type="ECO:0000256" key="4">
    <source>
        <dbReference type="ARBA" id="ARBA00023004"/>
    </source>
</evidence>
<keyword evidence="2" id="KW-0949">S-adenosyl-L-methionine</keyword>
<dbReference type="Pfam" id="PF04055">
    <property type="entry name" value="Radical_SAM"/>
    <property type="match status" value="1"/>
</dbReference>